<organism evidence="10 11">
    <name type="scientific">Truncatella angustata</name>
    <dbReference type="NCBI Taxonomy" id="152316"/>
    <lineage>
        <taxon>Eukaryota</taxon>
        <taxon>Fungi</taxon>
        <taxon>Dikarya</taxon>
        <taxon>Ascomycota</taxon>
        <taxon>Pezizomycotina</taxon>
        <taxon>Sordariomycetes</taxon>
        <taxon>Xylariomycetidae</taxon>
        <taxon>Amphisphaeriales</taxon>
        <taxon>Sporocadaceae</taxon>
        <taxon>Truncatella</taxon>
    </lineage>
</organism>
<dbReference type="GO" id="GO:1990429">
    <property type="term" value="C:peroxisomal importomer complex"/>
    <property type="evidence" value="ECO:0007669"/>
    <property type="project" value="TreeGrafter"/>
</dbReference>
<dbReference type="GeneID" id="70124022"/>
<sequence length="347" mass="37806">MADEKKDQPSSSEPEASLGMTLEDARKFLHHERAQSSSDEKKAEFLRSKGISDEDIEKLLKERSSSRPANAETSGGTSSGQTQIKADAVEPREALPEPATPPEPSSAPGTSSNETPPIITYPEFLTHSPKPPPLLTPSRLANGATVLASAWTLAYGVARFIVGPMVEKQSEARSEYYAHVNSKLSTLVEKLEGVVSEVPYKNGKGLKSEVDVDDDSSYDDPTEMFHRDIGTQTTPQVSSASSSDAGEKVVDKQAERLAQLTTSMKELSDMYISQAENTSELHSQLREFREEVDKLAYPSESLSYGGSGFGIGRSSEPDDEFKKTKDAIRSVKGMFLSSRMFPATTTR</sequence>
<evidence type="ECO:0000256" key="5">
    <source>
        <dbReference type="ARBA" id="ARBA00029691"/>
    </source>
</evidence>
<evidence type="ECO:0000256" key="2">
    <source>
        <dbReference type="ARBA" id="ARBA00023010"/>
    </source>
</evidence>
<evidence type="ECO:0000256" key="3">
    <source>
        <dbReference type="ARBA" id="ARBA00023140"/>
    </source>
</evidence>
<gene>
    <name evidence="10" type="ORF">BKA67DRAFT_154323</name>
</gene>
<dbReference type="InterPro" id="IPR006785">
    <property type="entry name" value="Pex14_N"/>
</dbReference>
<comment type="similarity">
    <text evidence="1 7">Belongs to the peroxin-14 family.</text>
</comment>
<feature type="domain" description="Peroxisome membrane anchor protein Pex14p N-terminal" evidence="9">
    <location>
        <begin position="21"/>
        <end position="62"/>
    </location>
</feature>
<comment type="function">
    <text evidence="7">Component of the PEX13-PEX14 docking complex, a translocon channel that specifically mediates the import of peroxisomal cargo proteins bound to PEX5 receptor. The PEX13-PEX14 docking complex forms a large import pore which can be opened to a diameter of about 9 nm. Mechanistically, PEX5 receptor along with cargo proteins associates with the PEX14 subunit of the PEX13-PEX14 docking complex in the cytosol, leading to the insertion of the receptor into the organelle membrane with the concomitant translocation of the cargo into the peroxisome matrix.</text>
</comment>
<dbReference type="InterPro" id="IPR025655">
    <property type="entry name" value="PEX14"/>
</dbReference>
<keyword evidence="3 7" id="KW-0576">Peroxisome</keyword>
<proteinExistence type="inferred from homology"/>
<evidence type="ECO:0000256" key="6">
    <source>
        <dbReference type="ARBA" id="ARBA00046271"/>
    </source>
</evidence>
<keyword evidence="7" id="KW-0653">Protein transport</keyword>
<evidence type="ECO:0000256" key="4">
    <source>
        <dbReference type="ARBA" id="ARBA00029502"/>
    </source>
</evidence>
<accession>A0A9P9A0W2</accession>
<dbReference type="GO" id="GO:0005778">
    <property type="term" value="C:peroxisomal membrane"/>
    <property type="evidence" value="ECO:0007669"/>
    <property type="project" value="UniProtKB-SubCell"/>
</dbReference>
<feature type="compositionally biased region" description="Acidic residues" evidence="8">
    <location>
        <begin position="211"/>
        <end position="222"/>
    </location>
</feature>
<dbReference type="AlphaFoldDB" id="A0A9P9A0W2"/>
<keyword evidence="2" id="KW-0811">Translocation</keyword>
<evidence type="ECO:0000256" key="1">
    <source>
        <dbReference type="ARBA" id="ARBA00005443"/>
    </source>
</evidence>
<keyword evidence="7" id="KW-0813">Transport</keyword>
<evidence type="ECO:0000256" key="8">
    <source>
        <dbReference type="SAM" id="MobiDB-lite"/>
    </source>
</evidence>
<evidence type="ECO:0000313" key="11">
    <source>
        <dbReference type="Proteomes" id="UP000758603"/>
    </source>
</evidence>
<feature type="region of interest" description="Disordered" evidence="8">
    <location>
        <begin position="1"/>
        <end position="132"/>
    </location>
</feature>
<keyword evidence="7" id="KW-0472">Membrane</keyword>
<feature type="compositionally biased region" description="Polar residues" evidence="8">
    <location>
        <begin position="230"/>
        <end position="244"/>
    </location>
</feature>
<dbReference type="EMBL" id="JAGPXC010000002">
    <property type="protein sequence ID" value="KAH6656390.1"/>
    <property type="molecule type" value="Genomic_DNA"/>
</dbReference>
<dbReference type="RefSeq" id="XP_045960624.1">
    <property type="nucleotide sequence ID" value="XM_046095129.1"/>
</dbReference>
<protein>
    <recommendedName>
        <fullName evidence="4 7">Peroxisomal membrane protein PEX14</fullName>
    </recommendedName>
    <alternativeName>
        <fullName evidence="5 7">Peroxin-14</fullName>
    </alternativeName>
</protein>
<feature type="compositionally biased region" description="Polar residues" evidence="8">
    <location>
        <begin position="66"/>
        <end position="84"/>
    </location>
</feature>
<dbReference type="Proteomes" id="UP000758603">
    <property type="component" value="Unassembled WGS sequence"/>
</dbReference>
<dbReference type="OrthoDB" id="441517at2759"/>
<name>A0A9P9A0W2_9PEZI</name>
<dbReference type="PANTHER" id="PTHR23058:SF5">
    <property type="entry name" value="PEROXISOMAL MEMBRANE PROTEIN PEX14"/>
    <property type="match status" value="1"/>
</dbReference>
<comment type="subcellular location">
    <subcellularLocation>
        <location evidence="6 7">Peroxisome membrane</location>
    </subcellularLocation>
</comment>
<dbReference type="PANTHER" id="PTHR23058">
    <property type="entry name" value="PEROXISOMAL MEMBRANE PROTEIN PEX14"/>
    <property type="match status" value="1"/>
</dbReference>
<comment type="caution">
    <text evidence="10">The sequence shown here is derived from an EMBL/GenBank/DDBJ whole genome shotgun (WGS) entry which is preliminary data.</text>
</comment>
<feature type="region of interest" description="Disordered" evidence="8">
    <location>
        <begin position="206"/>
        <end position="250"/>
    </location>
</feature>
<dbReference type="Pfam" id="PF04695">
    <property type="entry name" value="Pex14_N"/>
    <property type="match status" value="1"/>
</dbReference>
<dbReference type="InterPro" id="IPR036388">
    <property type="entry name" value="WH-like_DNA-bd_sf"/>
</dbReference>
<evidence type="ECO:0000259" key="9">
    <source>
        <dbReference type="Pfam" id="PF04695"/>
    </source>
</evidence>
<feature type="compositionally biased region" description="Basic and acidic residues" evidence="8">
    <location>
        <begin position="23"/>
        <end position="65"/>
    </location>
</feature>
<dbReference type="GO" id="GO:0016560">
    <property type="term" value="P:protein import into peroxisome matrix, docking"/>
    <property type="evidence" value="ECO:0007669"/>
    <property type="project" value="UniProtKB-UniRule"/>
</dbReference>
<dbReference type="GO" id="GO:0005102">
    <property type="term" value="F:signaling receptor binding"/>
    <property type="evidence" value="ECO:0007669"/>
    <property type="project" value="TreeGrafter"/>
</dbReference>
<evidence type="ECO:0000256" key="7">
    <source>
        <dbReference type="RuleBase" id="RU367032"/>
    </source>
</evidence>
<dbReference type="Gene3D" id="1.10.10.10">
    <property type="entry name" value="Winged helix-like DNA-binding domain superfamily/Winged helix DNA-binding domain"/>
    <property type="match status" value="1"/>
</dbReference>
<evidence type="ECO:0000313" key="10">
    <source>
        <dbReference type="EMBL" id="KAH6656390.1"/>
    </source>
</evidence>
<keyword evidence="11" id="KW-1185">Reference proteome</keyword>
<reference evidence="10" key="1">
    <citation type="journal article" date="2021" name="Nat. Commun.">
        <title>Genetic determinants of endophytism in the Arabidopsis root mycobiome.</title>
        <authorList>
            <person name="Mesny F."/>
            <person name="Miyauchi S."/>
            <person name="Thiergart T."/>
            <person name="Pickel B."/>
            <person name="Atanasova L."/>
            <person name="Karlsson M."/>
            <person name="Huettel B."/>
            <person name="Barry K.W."/>
            <person name="Haridas S."/>
            <person name="Chen C."/>
            <person name="Bauer D."/>
            <person name="Andreopoulos W."/>
            <person name="Pangilinan J."/>
            <person name="LaButti K."/>
            <person name="Riley R."/>
            <person name="Lipzen A."/>
            <person name="Clum A."/>
            <person name="Drula E."/>
            <person name="Henrissat B."/>
            <person name="Kohler A."/>
            <person name="Grigoriev I.V."/>
            <person name="Martin F.M."/>
            <person name="Hacquard S."/>
        </authorList>
    </citation>
    <scope>NUCLEOTIDE SEQUENCE</scope>
    <source>
        <strain evidence="10">MPI-SDFR-AT-0073</strain>
    </source>
</reference>